<dbReference type="Proteomes" id="UP001240678">
    <property type="component" value="Unassembled WGS sequence"/>
</dbReference>
<name>A0AAJ0DWA8_9PEZI</name>
<proteinExistence type="predicted"/>
<accession>A0AAJ0DWA8</accession>
<keyword evidence="2" id="KW-1185">Reference proteome</keyword>
<protein>
    <submittedName>
        <fullName evidence="1">Uncharacterized protein</fullName>
    </submittedName>
</protein>
<evidence type="ECO:0000313" key="2">
    <source>
        <dbReference type="Proteomes" id="UP001240678"/>
    </source>
</evidence>
<sequence length="76" mass="8333">MMSCGVWCLEIYGQIFPCRPWVCVPVASLAGDEAAATPASTEQQAEQQAWTRCVWRLRAGEGGFGLPLEWAFDPGQ</sequence>
<reference evidence="1 2" key="1">
    <citation type="submission" date="2016-10" db="EMBL/GenBank/DDBJ databases">
        <title>The genome sequence of Colletotrichum fioriniae PJ7.</title>
        <authorList>
            <person name="Baroncelli R."/>
        </authorList>
    </citation>
    <scope>NUCLEOTIDE SEQUENCE [LARGE SCALE GENOMIC DNA]</scope>
    <source>
        <strain evidence="1 2">IMI 309622</strain>
    </source>
</reference>
<dbReference type="RefSeq" id="XP_060309142.1">
    <property type="nucleotide sequence ID" value="XM_060460199.1"/>
</dbReference>
<comment type="caution">
    <text evidence="1">The sequence shown here is derived from an EMBL/GenBank/DDBJ whole genome shotgun (WGS) entry which is preliminary data.</text>
</comment>
<organism evidence="1 2">
    <name type="scientific">Colletotrichum costaricense</name>
    <dbReference type="NCBI Taxonomy" id="1209916"/>
    <lineage>
        <taxon>Eukaryota</taxon>
        <taxon>Fungi</taxon>
        <taxon>Dikarya</taxon>
        <taxon>Ascomycota</taxon>
        <taxon>Pezizomycotina</taxon>
        <taxon>Sordariomycetes</taxon>
        <taxon>Hypocreomycetidae</taxon>
        <taxon>Glomerellales</taxon>
        <taxon>Glomerellaceae</taxon>
        <taxon>Colletotrichum</taxon>
        <taxon>Colletotrichum acutatum species complex</taxon>
    </lineage>
</organism>
<gene>
    <name evidence="1" type="ORF">CCOS01_12049</name>
</gene>
<dbReference type="GeneID" id="85343746"/>
<dbReference type="EMBL" id="MOOE01000014">
    <property type="protein sequence ID" value="KAK1517792.1"/>
    <property type="molecule type" value="Genomic_DNA"/>
</dbReference>
<dbReference type="AlphaFoldDB" id="A0AAJ0DWA8"/>
<evidence type="ECO:0000313" key="1">
    <source>
        <dbReference type="EMBL" id="KAK1517792.1"/>
    </source>
</evidence>